<feature type="binding site" description="axial binding residue" evidence="6">
    <location>
        <position position="425"/>
    </location>
    <ligand>
        <name>heme</name>
        <dbReference type="ChEBI" id="CHEBI:30413"/>
    </ligand>
    <ligandPart>
        <name>Fe</name>
        <dbReference type="ChEBI" id="CHEBI:18248"/>
    </ligandPart>
</feature>
<dbReference type="PRINTS" id="PR00463">
    <property type="entry name" value="EP450I"/>
</dbReference>
<comment type="caution">
    <text evidence="7">The sequence shown here is derived from an EMBL/GenBank/DDBJ whole genome shotgun (WGS) entry which is preliminary data.</text>
</comment>
<comment type="similarity">
    <text evidence="1">Belongs to the cytochrome P450 family.</text>
</comment>
<dbReference type="PRINTS" id="PR00385">
    <property type="entry name" value="P450"/>
</dbReference>
<dbReference type="GO" id="GO:0005506">
    <property type="term" value="F:iron ion binding"/>
    <property type="evidence" value="ECO:0007669"/>
    <property type="project" value="InterPro"/>
</dbReference>
<proteinExistence type="inferred from homology"/>
<comment type="cofactor">
    <cofactor evidence="6">
        <name>heme</name>
        <dbReference type="ChEBI" id="CHEBI:30413"/>
    </cofactor>
</comment>
<keyword evidence="8" id="KW-1185">Reference proteome</keyword>
<sequence>MVATGIGLFVALAACALLFFRSIISRAKLPLPPGPKGRFPGLGMTFDAPKKFPWIKYAEWARTYGPIVHFRVGFQHVIVISSGHIAKEFLDRSSRPPSLVGQILTGGMRSVLMPYGPRWRTKEAIATCYEIARSQGKYRDHINRYSLSIARSIAFGKRVASPDDEFGSQVKTFMEQFSKAMASGRYIIEFMPFLQKLPRFMRPWQDELEGMRQREFDFATSNLKTALEDVEKHPDRPCIALDLKKNMDKANMDEYNDQLQLAITCLEILGTGSETTATSIMTTIHALAMHPEVVRKAHEELDLVIGRDRFPTWTDEPDLPYLRAIIKEQHRWSSIAPLGFAHWSEAEDTFEGYRIPKNSIVRINTCTNGAAPFRAIHNDPKRYEQPDEFKPERFLNHKLGAAAYANSGDVDGRDHFSYGGGKRICVGLHLAERSLFSLTSALLQCFDIKPGLGPDGKEVSLKNVPYSSNLISFPDDFPVRLEVRNDEIREMLDREWSNLYGNGPVTSWTEA</sequence>
<evidence type="ECO:0000313" key="7">
    <source>
        <dbReference type="EMBL" id="KAJ4318839.1"/>
    </source>
</evidence>
<organism evidence="7 8">
    <name type="scientific">Fusarium piperis</name>
    <dbReference type="NCBI Taxonomy" id="1435070"/>
    <lineage>
        <taxon>Eukaryota</taxon>
        <taxon>Fungi</taxon>
        <taxon>Dikarya</taxon>
        <taxon>Ascomycota</taxon>
        <taxon>Pezizomycotina</taxon>
        <taxon>Sordariomycetes</taxon>
        <taxon>Hypocreomycetidae</taxon>
        <taxon>Hypocreales</taxon>
        <taxon>Nectriaceae</taxon>
        <taxon>Fusarium</taxon>
        <taxon>Fusarium solani species complex</taxon>
    </lineage>
</organism>
<name>A0A9W8WBF4_9HYPO</name>
<evidence type="ECO:0000256" key="3">
    <source>
        <dbReference type="ARBA" id="ARBA00023002"/>
    </source>
</evidence>
<dbReference type="Proteomes" id="UP001140502">
    <property type="component" value="Unassembled WGS sequence"/>
</dbReference>
<evidence type="ECO:0008006" key="9">
    <source>
        <dbReference type="Google" id="ProtNLM"/>
    </source>
</evidence>
<dbReference type="AlphaFoldDB" id="A0A9W8WBF4"/>
<keyword evidence="2 6" id="KW-0479">Metal-binding</keyword>
<dbReference type="InterPro" id="IPR001128">
    <property type="entry name" value="Cyt_P450"/>
</dbReference>
<keyword evidence="5" id="KW-0503">Monooxygenase</keyword>
<dbReference type="InterPro" id="IPR002401">
    <property type="entry name" value="Cyt_P450_E_grp-I"/>
</dbReference>
<dbReference type="OrthoDB" id="5082925at2759"/>
<dbReference type="PANTHER" id="PTHR46300:SF2">
    <property type="entry name" value="CYTOCHROME P450 MONOOXYGENASE ALNH-RELATED"/>
    <property type="match status" value="1"/>
</dbReference>
<keyword evidence="4 6" id="KW-0408">Iron</keyword>
<dbReference type="SUPFAM" id="SSF48264">
    <property type="entry name" value="Cytochrome P450"/>
    <property type="match status" value="1"/>
</dbReference>
<dbReference type="InterPro" id="IPR036396">
    <property type="entry name" value="Cyt_P450_sf"/>
</dbReference>
<dbReference type="CDD" id="cd11065">
    <property type="entry name" value="CYP64-like"/>
    <property type="match status" value="1"/>
</dbReference>
<dbReference type="Pfam" id="PF00067">
    <property type="entry name" value="p450"/>
    <property type="match status" value="1"/>
</dbReference>
<accession>A0A9W8WBF4</accession>
<dbReference type="PANTHER" id="PTHR46300">
    <property type="entry name" value="P450, PUTATIVE (EUROFUNG)-RELATED-RELATED"/>
    <property type="match status" value="1"/>
</dbReference>
<evidence type="ECO:0000256" key="2">
    <source>
        <dbReference type="ARBA" id="ARBA00022723"/>
    </source>
</evidence>
<keyword evidence="3" id="KW-0560">Oxidoreductase</keyword>
<evidence type="ECO:0000256" key="1">
    <source>
        <dbReference type="ARBA" id="ARBA00010617"/>
    </source>
</evidence>
<dbReference type="GO" id="GO:0020037">
    <property type="term" value="F:heme binding"/>
    <property type="evidence" value="ECO:0007669"/>
    <property type="project" value="InterPro"/>
</dbReference>
<evidence type="ECO:0000256" key="6">
    <source>
        <dbReference type="PIRSR" id="PIRSR602401-1"/>
    </source>
</evidence>
<evidence type="ECO:0000256" key="5">
    <source>
        <dbReference type="ARBA" id="ARBA00023033"/>
    </source>
</evidence>
<evidence type="ECO:0000313" key="8">
    <source>
        <dbReference type="Proteomes" id="UP001140502"/>
    </source>
</evidence>
<protein>
    <recommendedName>
        <fullName evidence="9">Cytochrome P450</fullName>
    </recommendedName>
</protein>
<keyword evidence="6" id="KW-0349">Heme</keyword>
<dbReference type="Gene3D" id="1.10.630.10">
    <property type="entry name" value="Cytochrome P450"/>
    <property type="match status" value="1"/>
</dbReference>
<dbReference type="InterPro" id="IPR050364">
    <property type="entry name" value="Cytochrome_P450_fung"/>
</dbReference>
<reference evidence="7" key="1">
    <citation type="submission" date="2022-10" db="EMBL/GenBank/DDBJ databases">
        <title>Tapping the CABI collections for fungal endophytes: first genome assemblies for Collariella, Neodidymelliopsis, Ascochyta clinopodiicola, Didymella pomorum, Didymosphaeria variabile, Neocosmospora piperis and Neocucurbitaria cava.</title>
        <authorList>
            <person name="Hill R."/>
        </authorList>
    </citation>
    <scope>NUCLEOTIDE SEQUENCE</scope>
    <source>
        <strain evidence="7">IMI 366586</strain>
    </source>
</reference>
<dbReference type="GO" id="GO:0016705">
    <property type="term" value="F:oxidoreductase activity, acting on paired donors, with incorporation or reduction of molecular oxygen"/>
    <property type="evidence" value="ECO:0007669"/>
    <property type="project" value="InterPro"/>
</dbReference>
<gene>
    <name evidence="7" type="ORF">N0V84_006652</name>
</gene>
<evidence type="ECO:0000256" key="4">
    <source>
        <dbReference type="ARBA" id="ARBA00023004"/>
    </source>
</evidence>
<dbReference type="GO" id="GO:0004497">
    <property type="term" value="F:monooxygenase activity"/>
    <property type="evidence" value="ECO:0007669"/>
    <property type="project" value="UniProtKB-KW"/>
</dbReference>
<dbReference type="EMBL" id="JAPEUR010000134">
    <property type="protein sequence ID" value="KAJ4318839.1"/>
    <property type="molecule type" value="Genomic_DNA"/>
</dbReference>